<comment type="caution">
    <text evidence="4">The sequence shown here is derived from an EMBL/GenBank/DDBJ whole genome shotgun (WGS) entry which is preliminary data.</text>
</comment>
<dbReference type="OrthoDB" id="671439at2759"/>
<dbReference type="STRING" id="3476.A0A2P5DLH6"/>
<dbReference type="Gene3D" id="3.30.559.10">
    <property type="entry name" value="Chloramphenicol acetyltransferase-like domain"/>
    <property type="match status" value="2"/>
</dbReference>
<evidence type="ECO:0000256" key="1">
    <source>
        <dbReference type="ARBA" id="ARBA00009861"/>
    </source>
</evidence>
<reference evidence="5" key="1">
    <citation type="submission" date="2016-06" db="EMBL/GenBank/DDBJ databases">
        <title>Parallel loss of symbiosis genes in relatives of nitrogen-fixing non-legume Parasponia.</title>
        <authorList>
            <person name="Van Velzen R."/>
            <person name="Holmer R."/>
            <person name="Bu F."/>
            <person name="Rutten L."/>
            <person name="Van Zeijl A."/>
            <person name="Liu W."/>
            <person name="Santuari L."/>
            <person name="Cao Q."/>
            <person name="Sharma T."/>
            <person name="Shen D."/>
            <person name="Roswanjaya Y."/>
            <person name="Wardhani T."/>
            <person name="Kalhor M.S."/>
            <person name="Jansen J."/>
            <person name="Van den Hoogen J."/>
            <person name="Gungor B."/>
            <person name="Hartog M."/>
            <person name="Hontelez J."/>
            <person name="Verver J."/>
            <person name="Yang W.-C."/>
            <person name="Schijlen E."/>
            <person name="Repin R."/>
            <person name="Schilthuizen M."/>
            <person name="Schranz E."/>
            <person name="Heidstra R."/>
            <person name="Miyata K."/>
            <person name="Fedorova E."/>
            <person name="Kohlen W."/>
            <person name="Bisseling T."/>
            <person name="Smit S."/>
            <person name="Geurts R."/>
        </authorList>
    </citation>
    <scope>NUCLEOTIDE SEQUENCE [LARGE SCALE GENOMIC DNA]</scope>
    <source>
        <strain evidence="5">cv. WU1-14</strain>
    </source>
</reference>
<name>A0A2P5DLH6_PARAD</name>
<dbReference type="PANTHER" id="PTHR31623">
    <property type="entry name" value="F21J9.9"/>
    <property type="match status" value="1"/>
</dbReference>
<comment type="similarity">
    <text evidence="1">Belongs to the plant acyltransferase family.</text>
</comment>
<evidence type="ECO:0000313" key="4">
    <source>
        <dbReference type="EMBL" id="PON74150.1"/>
    </source>
</evidence>
<organism evidence="4 5">
    <name type="scientific">Parasponia andersonii</name>
    <name type="common">Sponia andersonii</name>
    <dbReference type="NCBI Taxonomy" id="3476"/>
    <lineage>
        <taxon>Eukaryota</taxon>
        <taxon>Viridiplantae</taxon>
        <taxon>Streptophyta</taxon>
        <taxon>Embryophyta</taxon>
        <taxon>Tracheophyta</taxon>
        <taxon>Spermatophyta</taxon>
        <taxon>Magnoliopsida</taxon>
        <taxon>eudicotyledons</taxon>
        <taxon>Gunneridae</taxon>
        <taxon>Pentapetalae</taxon>
        <taxon>rosids</taxon>
        <taxon>fabids</taxon>
        <taxon>Rosales</taxon>
        <taxon>Cannabaceae</taxon>
        <taxon>Parasponia</taxon>
    </lineage>
</organism>
<dbReference type="PANTHER" id="PTHR31623:SF128">
    <property type="entry name" value="SALUTARIDINOL 7-O-ACETYLTRANSFERASE-LIKE"/>
    <property type="match status" value="1"/>
</dbReference>
<dbReference type="Proteomes" id="UP000237105">
    <property type="component" value="Unassembled WGS sequence"/>
</dbReference>
<keyword evidence="2 4" id="KW-0808">Transferase</keyword>
<proteinExistence type="inferred from homology"/>
<accession>A0A2P5DLH6</accession>
<evidence type="ECO:0000256" key="2">
    <source>
        <dbReference type="ARBA" id="ARBA00022679"/>
    </source>
</evidence>
<dbReference type="InterPro" id="IPR023213">
    <property type="entry name" value="CAT-like_dom_sf"/>
</dbReference>
<gene>
    <name evidence="4" type="ORF">PanWU01x14_053600</name>
</gene>
<dbReference type="GO" id="GO:0016746">
    <property type="term" value="F:acyltransferase activity"/>
    <property type="evidence" value="ECO:0007669"/>
    <property type="project" value="UniProtKB-KW"/>
</dbReference>
<keyword evidence="5" id="KW-1185">Reference proteome</keyword>
<keyword evidence="3" id="KW-0012">Acyltransferase</keyword>
<evidence type="ECO:0000256" key="3">
    <source>
        <dbReference type="ARBA" id="ARBA00023315"/>
    </source>
</evidence>
<evidence type="ECO:0000313" key="5">
    <source>
        <dbReference type="Proteomes" id="UP000237105"/>
    </source>
</evidence>
<dbReference type="AlphaFoldDB" id="A0A2P5DLH6"/>
<sequence>MGSQTKVEILSRNYIQPLSPTPPNNRILGFSLLDQAIPLVYTPIIFFYSNDNNTGDSSSQYLQKSLSKTLVHFYPFAGRVRDNTHIECNDQGAYFIEARIDFPLSDILEQPDPSLLGQFLPTSDPKFLKLAATDVVSLVQLTEFSCGGIGIGVCASHKIADMSSLCAFVKSWGETAREDGVVELPEFVGASLLPPKDLPTDGALPAPVGGSLLATRRYLFDYPKLAHLKAKTSTSLQFTPTNVELVSAILLRCAVSASQSAAALSVMFHGVNLRKRMVPPLRDYTIGNLVWNFPVSVEESDGIELDEILSTMRKEFVAFCDEKADRFRGEDGHSLIFETLRNNEEHARKGVEVYNCTSLCKFPYYEVDFGWGKPKWVTSPMFNNNVFVLMDRKLGEGIEAWVTLEEQKIAIFESNEELLSFASFKP</sequence>
<dbReference type="Pfam" id="PF02458">
    <property type="entry name" value="Transferase"/>
    <property type="match status" value="1"/>
</dbReference>
<protein>
    <submittedName>
        <fullName evidence="4">Transferase</fullName>
    </submittedName>
</protein>
<dbReference type="EMBL" id="JXTB01000030">
    <property type="protein sequence ID" value="PON74150.1"/>
    <property type="molecule type" value="Genomic_DNA"/>
</dbReference>